<accession>A0A154BTH2</accession>
<name>A0A154BTH2_ANASB</name>
<evidence type="ECO:0000313" key="6">
    <source>
        <dbReference type="EMBL" id="KYZ77175.1"/>
    </source>
</evidence>
<feature type="short sequence motif" description="DGA/G" evidence="4">
    <location>
        <begin position="200"/>
        <end position="202"/>
    </location>
</feature>
<dbReference type="PROSITE" id="PS51635">
    <property type="entry name" value="PNPLA"/>
    <property type="match status" value="1"/>
</dbReference>
<feature type="active site" description="Proton acceptor" evidence="4">
    <location>
        <position position="200"/>
    </location>
</feature>
<feature type="short sequence motif" description="GXGXXG" evidence="4">
    <location>
        <begin position="20"/>
        <end position="25"/>
    </location>
</feature>
<gene>
    <name evidence="6" type="ORF">AXX12_03315</name>
</gene>
<keyword evidence="1 4" id="KW-0378">Hydrolase</keyword>
<organism evidence="6 7">
    <name type="scientific">Anaerosporomusa subterranea</name>
    <dbReference type="NCBI Taxonomy" id="1794912"/>
    <lineage>
        <taxon>Bacteria</taxon>
        <taxon>Bacillati</taxon>
        <taxon>Bacillota</taxon>
        <taxon>Negativicutes</taxon>
        <taxon>Acetonemataceae</taxon>
        <taxon>Anaerosporomusa</taxon>
    </lineage>
</organism>
<dbReference type="Pfam" id="PF01734">
    <property type="entry name" value="Patatin"/>
    <property type="match status" value="1"/>
</dbReference>
<evidence type="ECO:0000313" key="7">
    <source>
        <dbReference type="Proteomes" id="UP000076268"/>
    </source>
</evidence>
<evidence type="ECO:0000256" key="3">
    <source>
        <dbReference type="ARBA" id="ARBA00023098"/>
    </source>
</evidence>
<evidence type="ECO:0000256" key="1">
    <source>
        <dbReference type="ARBA" id="ARBA00022801"/>
    </source>
</evidence>
<evidence type="ECO:0000256" key="4">
    <source>
        <dbReference type="PROSITE-ProRule" id="PRU01161"/>
    </source>
</evidence>
<keyword evidence="7" id="KW-1185">Reference proteome</keyword>
<dbReference type="CDD" id="cd07205">
    <property type="entry name" value="Pat_PNPLA6_PNPLA7_NTE1_like"/>
    <property type="match status" value="1"/>
</dbReference>
<comment type="caution">
    <text evidence="6">The sequence shown here is derived from an EMBL/GenBank/DDBJ whole genome shotgun (WGS) entry which is preliminary data.</text>
</comment>
<evidence type="ECO:0000256" key="2">
    <source>
        <dbReference type="ARBA" id="ARBA00022963"/>
    </source>
</evidence>
<dbReference type="GO" id="GO:0016042">
    <property type="term" value="P:lipid catabolic process"/>
    <property type="evidence" value="ECO:0007669"/>
    <property type="project" value="UniProtKB-UniRule"/>
</dbReference>
<protein>
    <submittedName>
        <fullName evidence="6">Patatin</fullName>
    </submittedName>
</protein>
<dbReference type="InterPro" id="IPR002641">
    <property type="entry name" value="PNPLA_dom"/>
</dbReference>
<dbReference type="PANTHER" id="PTHR14226">
    <property type="entry name" value="NEUROPATHY TARGET ESTERASE/SWISS CHEESE D.MELANOGASTER"/>
    <property type="match status" value="1"/>
</dbReference>
<dbReference type="SUPFAM" id="SSF52151">
    <property type="entry name" value="FabD/lysophospholipase-like"/>
    <property type="match status" value="1"/>
</dbReference>
<keyword evidence="3 4" id="KW-0443">Lipid metabolism</keyword>
<proteinExistence type="predicted"/>
<dbReference type="InterPro" id="IPR050301">
    <property type="entry name" value="NTE"/>
</dbReference>
<evidence type="ECO:0000259" key="5">
    <source>
        <dbReference type="PROSITE" id="PS51635"/>
    </source>
</evidence>
<dbReference type="AlphaFoldDB" id="A0A154BTH2"/>
<dbReference type="PANTHER" id="PTHR14226:SF29">
    <property type="entry name" value="NEUROPATHY TARGET ESTERASE SWS"/>
    <property type="match status" value="1"/>
</dbReference>
<dbReference type="OrthoDB" id="9770965at2"/>
<feature type="domain" description="PNPLA" evidence="5">
    <location>
        <begin position="16"/>
        <end position="213"/>
    </location>
</feature>
<sequence>MNGKQGPKARPRKIGLALSGGGLRGLSHIGVLKALQDNAIPIDFIAGTSAGSIIAALHSCGYRPDEMQSTAKSLSVSDLIKVKIPFSAMIKQGKKWLFGRKHRVLPPFPSGIIQGDRIEKYFSRFWLNRTVRDTAIPIALTAVDLYSADTVFFLTPHPGMREILNARYYYNTSLSEAVRASISIPGVFTPVKYRGMMLVDGAVKNNLPTDILRHMGAERIIAIDLGYAGQPDYEIQNVSDILLRCIEIMNREVTLLKGEEYADILIRPQAYIGLSPSAEQIDKCIKSGEEAVLAKIGEIRSLLTK</sequence>
<feature type="active site" description="Nucleophile" evidence="4">
    <location>
        <position position="49"/>
    </location>
</feature>
<dbReference type="Proteomes" id="UP000076268">
    <property type="component" value="Unassembled WGS sequence"/>
</dbReference>
<dbReference type="InterPro" id="IPR016035">
    <property type="entry name" value="Acyl_Trfase/lysoPLipase"/>
</dbReference>
<feature type="short sequence motif" description="GXSXG" evidence="4">
    <location>
        <begin position="47"/>
        <end position="51"/>
    </location>
</feature>
<dbReference type="EMBL" id="LSGP01000013">
    <property type="protein sequence ID" value="KYZ77175.1"/>
    <property type="molecule type" value="Genomic_DNA"/>
</dbReference>
<dbReference type="Gene3D" id="3.40.1090.10">
    <property type="entry name" value="Cytosolic phospholipase A2 catalytic domain"/>
    <property type="match status" value="2"/>
</dbReference>
<dbReference type="STRING" id="1794912.AXX12_03315"/>
<dbReference type="GO" id="GO:0016787">
    <property type="term" value="F:hydrolase activity"/>
    <property type="evidence" value="ECO:0007669"/>
    <property type="project" value="UniProtKB-UniRule"/>
</dbReference>
<keyword evidence="2 4" id="KW-0442">Lipid degradation</keyword>
<dbReference type="RefSeq" id="WP_066239023.1">
    <property type="nucleotide sequence ID" value="NZ_LSGP01000013.1"/>
</dbReference>
<reference evidence="6 7" key="1">
    <citation type="submission" date="2016-02" db="EMBL/GenBank/DDBJ databases">
        <title>Anaerosporomusa subterraneum gen. nov., sp. nov., a spore-forming obligate anaerobe isolated from saprolite.</title>
        <authorList>
            <person name="Choi J.K."/>
            <person name="Shah M."/>
            <person name="Yee N."/>
        </authorList>
    </citation>
    <scope>NUCLEOTIDE SEQUENCE [LARGE SCALE GENOMIC DNA]</scope>
    <source>
        <strain evidence="6 7">RU4</strain>
    </source>
</reference>